<accession>A0ACC1N439</accession>
<dbReference type="Proteomes" id="UP001144978">
    <property type="component" value="Unassembled WGS sequence"/>
</dbReference>
<gene>
    <name evidence="1" type="ORF">NUW54_g12107</name>
</gene>
<evidence type="ECO:0000313" key="1">
    <source>
        <dbReference type="EMBL" id="KAJ2973209.1"/>
    </source>
</evidence>
<reference evidence="1" key="1">
    <citation type="submission" date="2022-08" db="EMBL/GenBank/DDBJ databases">
        <title>Genome Sequence of Pycnoporus sanguineus.</title>
        <authorList>
            <person name="Buettner E."/>
        </authorList>
    </citation>
    <scope>NUCLEOTIDE SEQUENCE</scope>
    <source>
        <strain evidence="1">CG-C14</strain>
    </source>
</reference>
<comment type="caution">
    <text evidence="1">The sequence shown here is derived from an EMBL/GenBank/DDBJ whole genome shotgun (WGS) entry which is preliminary data.</text>
</comment>
<name>A0ACC1N439_9APHY</name>
<dbReference type="EMBL" id="JANSHE010005011">
    <property type="protein sequence ID" value="KAJ2973209.1"/>
    <property type="molecule type" value="Genomic_DNA"/>
</dbReference>
<evidence type="ECO:0000313" key="2">
    <source>
        <dbReference type="Proteomes" id="UP001144978"/>
    </source>
</evidence>
<keyword evidence="2" id="KW-1185">Reference proteome</keyword>
<protein>
    <submittedName>
        <fullName evidence="1">Uncharacterized protein</fullName>
    </submittedName>
</protein>
<organism evidence="1 2">
    <name type="scientific">Trametes sanguinea</name>
    <dbReference type="NCBI Taxonomy" id="158606"/>
    <lineage>
        <taxon>Eukaryota</taxon>
        <taxon>Fungi</taxon>
        <taxon>Dikarya</taxon>
        <taxon>Basidiomycota</taxon>
        <taxon>Agaricomycotina</taxon>
        <taxon>Agaricomycetes</taxon>
        <taxon>Polyporales</taxon>
        <taxon>Polyporaceae</taxon>
        <taxon>Trametes</taxon>
    </lineage>
</organism>
<proteinExistence type="predicted"/>
<sequence>MRSPHTEARNVRVKRTTHAYYAVQPATGATGTVQVLHQIAQIPSAAPHRRTDRQGTRGASRRFLNSTVAFGAGRSAGPKRRFAGRLPSSSNLTS</sequence>